<dbReference type="RefSeq" id="XP_002555178.1">
    <property type="nucleotide sequence ID" value="XM_002555132.1"/>
</dbReference>
<dbReference type="EC" id="2.1.2.2" evidence="2"/>
<keyword evidence="4" id="KW-0808">Transferase</keyword>
<dbReference type="InterPro" id="IPR004607">
    <property type="entry name" value="GART"/>
</dbReference>
<feature type="domain" description="Formyl transferase N-terminal" evidence="10">
    <location>
        <begin position="4"/>
        <end position="204"/>
    </location>
</feature>
<comment type="pathway">
    <text evidence="1">Purine metabolism; IMP biosynthesis via de novo pathway; N(2)-formyl-N(1)-(5-phospho-D-ribosyl)glycinamide from N(1)-(5-phospho-D-ribosyl)glycinamide (10-formyl THF route): step 1/1.</text>
</comment>
<proteinExistence type="inferred from homology"/>
<dbReference type="NCBIfam" id="TIGR00639">
    <property type="entry name" value="PurN"/>
    <property type="match status" value="1"/>
</dbReference>
<keyword evidence="12" id="KW-1185">Reference proteome</keyword>
<dbReference type="InterPro" id="IPR001555">
    <property type="entry name" value="GART_AS"/>
</dbReference>
<dbReference type="STRING" id="559295.C5DLT0"/>
<keyword evidence="5" id="KW-0658">Purine biosynthesis</keyword>
<dbReference type="eggNOG" id="KOG3076">
    <property type="taxonomic scope" value="Eukaryota"/>
</dbReference>
<dbReference type="CDD" id="cd08645">
    <property type="entry name" value="FMT_core_GART"/>
    <property type="match status" value="1"/>
</dbReference>
<gene>
    <name evidence="11" type="ordered locus">KLTH0G03190g</name>
</gene>
<evidence type="ECO:0000256" key="4">
    <source>
        <dbReference type="ARBA" id="ARBA00022679"/>
    </source>
</evidence>
<accession>C5DLT0</accession>
<sequence>MGARIVVLISGSGSNLQALIDAKARGALSGDIVRVISSSKKAYGLERSSKHGIPTRVHSLYPYTKGIAKEDKSGRADARKNFEIDLASVVLEDKPDLIVCAGWLLILGSEFLKRVNGVPIINLHPALPGAFDGTTHAIEMAWKKCQDEGAPLIAGCMVHFVIEEVDRGEPVVIKELQLMPGEESLEKYEERVHAAEHVAIVEAVQKVLKANGESAGTEKQH</sequence>
<evidence type="ECO:0000256" key="1">
    <source>
        <dbReference type="ARBA" id="ARBA00005054"/>
    </source>
</evidence>
<dbReference type="PANTHER" id="PTHR43369">
    <property type="entry name" value="PHOSPHORIBOSYLGLYCINAMIDE FORMYLTRANSFERASE"/>
    <property type="match status" value="1"/>
</dbReference>
<dbReference type="OrthoDB" id="5575075at2759"/>
<dbReference type="HAMAP" id="MF_01930">
    <property type="entry name" value="PurN"/>
    <property type="match status" value="1"/>
</dbReference>
<dbReference type="GO" id="GO:0006189">
    <property type="term" value="P:'de novo' IMP biosynthetic process"/>
    <property type="evidence" value="ECO:0007669"/>
    <property type="project" value="UniProtKB-UniPathway"/>
</dbReference>
<evidence type="ECO:0000256" key="7">
    <source>
        <dbReference type="ARBA" id="ARBA00041324"/>
    </source>
</evidence>
<dbReference type="HOGENOM" id="CLU_038395_0_1_1"/>
<dbReference type="UniPathway" id="UPA00074">
    <property type="reaction ID" value="UER00126"/>
</dbReference>
<dbReference type="OMA" id="HYVDEGM"/>
<dbReference type="Gene3D" id="3.40.50.170">
    <property type="entry name" value="Formyl transferase, N-terminal domain"/>
    <property type="match status" value="1"/>
</dbReference>
<evidence type="ECO:0000259" key="10">
    <source>
        <dbReference type="Pfam" id="PF00551"/>
    </source>
</evidence>
<evidence type="ECO:0000313" key="11">
    <source>
        <dbReference type="EMBL" id="CAR24741.1"/>
    </source>
</evidence>
<dbReference type="EMBL" id="CU928171">
    <property type="protein sequence ID" value="CAR24741.1"/>
    <property type="molecule type" value="Genomic_DNA"/>
</dbReference>
<protein>
    <recommendedName>
        <fullName evidence="3">Phosphoribosylglycinamide formyltransferase</fullName>
        <ecNumber evidence="2">2.1.2.2</ecNumber>
    </recommendedName>
    <alternativeName>
        <fullName evidence="8">5'-phosphoribosylglycinamide transformylase</fullName>
    </alternativeName>
    <alternativeName>
        <fullName evidence="7">GAR transformylase</fullName>
    </alternativeName>
</protein>
<dbReference type="PANTHER" id="PTHR43369:SF2">
    <property type="entry name" value="PHOSPHORIBOSYLGLYCINAMIDE FORMYLTRANSFERASE"/>
    <property type="match status" value="1"/>
</dbReference>
<dbReference type="GO" id="GO:0004644">
    <property type="term" value="F:phosphoribosylglycinamide formyltransferase activity"/>
    <property type="evidence" value="ECO:0007669"/>
    <property type="project" value="UniProtKB-EC"/>
</dbReference>
<evidence type="ECO:0000256" key="5">
    <source>
        <dbReference type="ARBA" id="ARBA00022755"/>
    </source>
</evidence>
<comment type="similarity">
    <text evidence="6">Belongs to the GART family.</text>
</comment>
<evidence type="ECO:0000256" key="3">
    <source>
        <dbReference type="ARBA" id="ARBA00022076"/>
    </source>
</evidence>
<evidence type="ECO:0000256" key="6">
    <source>
        <dbReference type="ARBA" id="ARBA00038440"/>
    </source>
</evidence>
<organism evidence="11 12">
    <name type="scientific">Lachancea thermotolerans (strain ATCC 56472 / CBS 6340 / NRRL Y-8284)</name>
    <name type="common">Yeast</name>
    <name type="synonym">Kluyveromyces thermotolerans</name>
    <dbReference type="NCBI Taxonomy" id="559295"/>
    <lineage>
        <taxon>Eukaryota</taxon>
        <taxon>Fungi</taxon>
        <taxon>Dikarya</taxon>
        <taxon>Ascomycota</taxon>
        <taxon>Saccharomycotina</taxon>
        <taxon>Saccharomycetes</taxon>
        <taxon>Saccharomycetales</taxon>
        <taxon>Saccharomycetaceae</taxon>
        <taxon>Lachancea</taxon>
    </lineage>
</organism>
<name>C5DLT0_LACTC</name>
<dbReference type="SUPFAM" id="SSF53328">
    <property type="entry name" value="Formyltransferase"/>
    <property type="match status" value="1"/>
</dbReference>
<dbReference type="FunCoup" id="C5DLT0">
    <property type="interactions" value="222"/>
</dbReference>
<evidence type="ECO:0000256" key="2">
    <source>
        <dbReference type="ARBA" id="ARBA00012254"/>
    </source>
</evidence>
<dbReference type="InParanoid" id="C5DLT0"/>
<dbReference type="Proteomes" id="UP000002036">
    <property type="component" value="Chromosome G"/>
</dbReference>
<dbReference type="KEGG" id="lth:KLTH0G03190g"/>
<dbReference type="FunFam" id="3.40.50.170:FF:000009">
    <property type="entry name" value="Phosphoribosylglycinamide formyltransferase (Eurofung)"/>
    <property type="match status" value="1"/>
</dbReference>
<dbReference type="GeneID" id="8293441"/>
<dbReference type="InterPro" id="IPR002376">
    <property type="entry name" value="Formyl_transf_N"/>
</dbReference>
<evidence type="ECO:0000256" key="9">
    <source>
        <dbReference type="ARBA" id="ARBA00047664"/>
    </source>
</evidence>
<dbReference type="AlphaFoldDB" id="C5DLT0"/>
<reference evidence="11 12" key="1">
    <citation type="journal article" date="2009" name="Genome Res.">
        <title>Comparative genomics of protoploid Saccharomycetaceae.</title>
        <authorList>
            <consortium name="The Genolevures Consortium"/>
            <person name="Souciet J.-L."/>
            <person name="Dujon B."/>
            <person name="Gaillardin C."/>
            <person name="Johnston M."/>
            <person name="Baret P.V."/>
            <person name="Cliften P."/>
            <person name="Sherman D.J."/>
            <person name="Weissenbach J."/>
            <person name="Westhof E."/>
            <person name="Wincker P."/>
            <person name="Jubin C."/>
            <person name="Poulain J."/>
            <person name="Barbe V."/>
            <person name="Segurens B."/>
            <person name="Artiguenave F."/>
            <person name="Anthouard V."/>
            <person name="Vacherie B."/>
            <person name="Val M.-E."/>
            <person name="Fulton R.S."/>
            <person name="Minx P."/>
            <person name="Wilson R."/>
            <person name="Durrens P."/>
            <person name="Jean G."/>
            <person name="Marck C."/>
            <person name="Martin T."/>
            <person name="Nikolski M."/>
            <person name="Rolland T."/>
            <person name="Seret M.-L."/>
            <person name="Casaregola S."/>
            <person name="Despons L."/>
            <person name="Fairhead C."/>
            <person name="Fischer G."/>
            <person name="Lafontaine I."/>
            <person name="Leh V."/>
            <person name="Lemaire M."/>
            <person name="de Montigny J."/>
            <person name="Neuveglise C."/>
            <person name="Thierry A."/>
            <person name="Blanc-Lenfle I."/>
            <person name="Bleykasten C."/>
            <person name="Diffels J."/>
            <person name="Fritsch E."/>
            <person name="Frangeul L."/>
            <person name="Goeffon A."/>
            <person name="Jauniaux N."/>
            <person name="Kachouri-Lafond R."/>
            <person name="Payen C."/>
            <person name="Potier S."/>
            <person name="Pribylova L."/>
            <person name="Ozanne C."/>
            <person name="Richard G.-F."/>
            <person name="Sacerdot C."/>
            <person name="Straub M.-L."/>
            <person name="Talla E."/>
        </authorList>
    </citation>
    <scope>NUCLEOTIDE SEQUENCE [LARGE SCALE GENOMIC DNA]</scope>
    <source>
        <strain evidence="12">ATCC 56472 / CBS 6340 / NRRL Y-8284</strain>
    </source>
</reference>
<evidence type="ECO:0000256" key="8">
    <source>
        <dbReference type="ARBA" id="ARBA00041682"/>
    </source>
</evidence>
<dbReference type="Pfam" id="PF00551">
    <property type="entry name" value="Formyl_trans_N"/>
    <property type="match status" value="1"/>
</dbReference>
<dbReference type="PROSITE" id="PS00373">
    <property type="entry name" value="GART"/>
    <property type="match status" value="1"/>
</dbReference>
<dbReference type="InterPro" id="IPR036477">
    <property type="entry name" value="Formyl_transf_N_sf"/>
</dbReference>
<comment type="catalytic activity">
    <reaction evidence="9">
        <text>N(1)-(5-phospho-beta-D-ribosyl)glycinamide + (6R)-10-formyltetrahydrofolate = N(2)-formyl-N(1)-(5-phospho-beta-D-ribosyl)glycinamide + (6S)-5,6,7,8-tetrahydrofolate + H(+)</text>
        <dbReference type="Rhea" id="RHEA:15053"/>
        <dbReference type="ChEBI" id="CHEBI:15378"/>
        <dbReference type="ChEBI" id="CHEBI:57453"/>
        <dbReference type="ChEBI" id="CHEBI:143788"/>
        <dbReference type="ChEBI" id="CHEBI:147286"/>
        <dbReference type="ChEBI" id="CHEBI:195366"/>
        <dbReference type="EC" id="2.1.2.2"/>
    </reaction>
</comment>
<dbReference type="GO" id="GO:0005737">
    <property type="term" value="C:cytoplasm"/>
    <property type="evidence" value="ECO:0007669"/>
    <property type="project" value="TreeGrafter"/>
</dbReference>
<evidence type="ECO:0000313" key="12">
    <source>
        <dbReference type="Proteomes" id="UP000002036"/>
    </source>
</evidence>